<dbReference type="InterPro" id="IPR004117">
    <property type="entry name" value="7tm6_olfct_rcpt"/>
</dbReference>
<keyword evidence="5" id="KW-0552">Olfaction</keyword>
<evidence type="ECO:0000256" key="5">
    <source>
        <dbReference type="ARBA" id="ARBA00022725"/>
    </source>
</evidence>
<accession>A0A9C6WHZ6</accession>
<keyword evidence="6 10" id="KW-1133">Transmembrane helix</keyword>
<keyword evidence="8" id="KW-0675">Receptor</keyword>
<keyword evidence="12" id="KW-1185">Reference proteome</keyword>
<feature type="signal peptide" evidence="11">
    <location>
        <begin position="1"/>
        <end position="17"/>
    </location>
</feature>
<name>A0A9C6WHZ6_DROAB</name>
<evidence type="ECO:0000256" key="8">
    <source>
        <dbReference type="ARBA" id="ARBA00023170"/>
    </source>
</evidence>
<dbReference type="GO" id="GO:0005886">
    <property type="term" value="C:plasma membrane"/>
    <property type="evidence" value="ECO:0007669"/>
    <property type="project" value="UniProtKB-SubCell"/>
</dbReference>
<gene>
    <name evidence="13" type="primary">LOC127566177</name>
</gene>
<dbReference type="PANTHER" id="PTHR21137">
    <property type="entry name" value="ODORANT RECEPTOR"/>
    <property type="match status" value="1"/>
</dbReference>
<keyword evidence="4 10" id="KW-0812">Transmembrane</keyword>
<dbReference type="PANTHER" id="PTHR21137:SF35">
    <property type="entry name" value="ODORANT RECEPTOR 19A-RELATED"/>
    <property type="match status" value="1"/>
</dbReference>
<proteinExistence type="predicted"/>
<feature type="chain" id="PRO_5039622529" evidence="11">
    <location>
        <begin position="18"/>
        <end position="104"/>
    </location>
</feature>
<keyword evidence="7 10" id="KW-0472">Membrane</keyword>
<dbReference type="GO" id="GO:0005549">
    <property type="term" value="F:odorant binding"/>
    <property type="evidence" value="ECO:0007669"/>
    <property type="project" value="InterPro"/>
</dbReference>
<keyword evidence="9" id="KW-0807">Transducer</keyword>
<evidence type="ECO:0000256" key="2">
    <source>
        <dbReference type="ARBA" id="ARBA00022475"/>
    </source>
</evidence>
<evidence type="ECO:0000313" key="13">
    <source>
        <dbReference type="RefSeq" id="XP_051863938.1"/>
    </source>
</evidence>
<dbReference type="Proteomes" id="UP000515160">
    <property type="component" value="Chromosome 2R"/>
</dbReference>
<dbReference type="GO" id="GO:0007165">
    <property type="term" value="P:signal transduction"/>
    <property type="evidence" value="ECO:0007669"/>
    <property type="project" value="UniProtKB-KW"/>
</dbReference>
<evidence type="ECO:0000256" key="6">
    <source>
        <dbReference type="ARBA" id="ARBA00022989"/>
    </source>
</evidence>
<evidence type="ECO:0000256" key="7">
    <source>
        <dbReference type="ARBA" id="ARBA00023136"/>
    </source>
</evidence>
<feature type="transmembrane region" description="Helical" evidence="10">
    <location>
        <begin position="7"/>
        <end position="28"/>
    </location>
</feature>
<sequence>MHSISSIVYLAGILVESFPFCYLCDLLVEDCDDLCNLLGQSNWIDAEPRYKSTLRIFMHNLQQPIIFVAGGIFLISMSTNIKMAKFAFSVMTVVQQMNLAERLK</sequence>
<keyword evidence="3" id="KW-0716">Sensory transduction</keyword>
<evidence type="ECO:0000256" key="10">
    <source>
        <dbReference type="SAM" id="Phobius"/>
    </source>
</evidence>
<dbReference type="GO" id="GO:0004984">
    <property type="term" value="F:olfactory receptor activity"/>
    <property type="evidence" value="ECO:0007669"/>
    <property type="project" value="InterPro"/>
</dbReference>
<evidence type="ECO:0000256" key="4">
    <source>
        <dbReference type="ARBA" id="ARBA00022692"/>
    </source>
</evidence>
<feature type="transmembrane region" description="Helical" evidence="10">
    <location>
        <begin position="61"/>
        <end position="81"/>
    </location>
</feature>
<keyword evidence="2" id="KW-1003">Cell membrane</keyword>
<dbReference type="GeneID" id="127566177"/>
<reference evidence="13" key="1">
    <citation type="submission" date="2025-08" db="UniProtKB">
        <authorList>
            <consortium name="RefSeq"/>
        </authorList>
    </citation>
    <scope>IDENTIFICATION</scope>
    <source>
        <strain evidence="13">15112-1751.03</strain>
        <tissue evidence="13">Whole Adult</tissue>
    </source>
</reference>
<keyword evidence="11" id="KW-0732">Signal</keyword>
<evidence type="ECO:0000256" key="11">
    <source>
        <dbReference type="SAM" id="SignalP"/>
    </source>
</evidence>
<evidence type="ECO:0000256" key="9">
    <source>
        <dbReference type="ARBA" id="ARBA00023224"/>
    </source>
</evidence>
<protein>
    <submittedName>
        <fullName evidence="13">Odorant receptor 59b-like</fullName>
    </submittedName>
</protein>
<evidence type="ECO:0000313" key="12">
    <source>
        <dbReference type="Proteomes" id="UP000515160"/>
    </source>
</evidence>
<comment type="subcellular location">
    <subcellularLocation>
        <location evidence="1">Cell membrane</location>
        <topology evidence="1">Multi-pass membrane protein</topology>
    </subcellularLocation>
</comment>
<dbReference type="AlphaFoldDB" id="A0A9C6WHZ6"/>
<evidence type="ECO:0000256" key="3">
    <source>
        <dbReference type="ARBA" id="ARBA00022606"/>
    </source>
</evidence>
<organism evidence="12 13">
    <name type="scientific">Drosophila albomicans</name>
    <name type="common">Fruit fly</name>
    <dbReference type="NCBI Taxonomy" id="7291"/>
    <lineage>
        <taxon>Eukaryota</taxon>
        <taxon>Metazoa</taxon>
        <taxon>Ecdysozoa</taxon>
        <taxon>Arthropoda</taxon>
        <taxon>Hexapoda</taxon>
        <taxon>Insecta</taxon>
        <taxon>Pterygota</taxon>
        <taxon>Neoptera</taxon>
        <taxon>Endopterygota</taxon>
        <taxon>Diptera</taxon>
        <taxon>Brachycera</taxon>
        <taxon>Muscomorpha</taxon>
        <taxon>Ephydroidea</taxon>
        <taxon>Drosophilidae</taxon>
        <taxon>Drosophila</taxon>
    </lineage>
</organism>
<dbReference type="RefSeq" id="XP_051863938.1">
    <property type="nucleotide sequence ID" value="XM_052007978.1"/>
</dbReference>
<evidence type="ECO:0000256" key="1">
    <source>
        <dbReference type="ARBA" id="ARBA00004651"/>
    </source>
</evidence>
<dbReference type="Pfam" id="PF02949">
    <property type="entry name" value="7tm_6"/>
    <property type="match status" value="1"/>
</dbReference>
<dbReference type="OrthoDB" id="7871024at2759"/>